<evidence type="ECO:0000313" key="6">
    <source>
        <dbReference type="EMBL" id="QQZ69853.1"/>
    </source>
</evidence>
<dbReference type="Proteomes" id="UP000322977">
    <property type="component" value="Unassembled WGS sequence"/>
</dbReference>
<protein>
    <submittedName>
        <fullName evidence="4">Uncharacterized protein</fullName>
    </submittedName>
</protein>
<proteinExistence type="predicted"/>
<reference evidence="8 10" key="3">
    <citation type="submission" date="2019-08" db="EMBL/GenBank/DDBJ databases">
        <title>Phenotypic and genetic characterization of extended-spectrum b-lactamase-producing hypermucoviscous Klebsiella pneumoniae from Chile.</title>
        <authorList>
            <person name="Morales-Leon F."/>
            <person name="Caro C."/>
            <person name="Opazo-Capurro A."/>
            <person name="Lincopan N."/>
            <person name="Dominguez-Yevenes M."/>
            <person name="Lima C."/>
            <person name="Bello-Toledo H."/>
            <person name="Gonzalez-Rocha G."/>
        </authorList>
    </citation>
    <scope>NUCLEOTIDE SEQUENCE [LARGE SCALE GENOMIC DNA]</scope>
    <source>
        <strain evidence="8 10">UCO-494</strain>
    </source>
</reference>
<reference evidence="6 11" key="5">
    <citation type="submission" date="2021-01" db="EMBL/GenBank/DDBJ databases">
        <title>Genome sequencing of apramycin resistant K. pneumoniae.</title>
        <authorList>
            <person name="Chen L."/>
            <person name="Kreiswirth B."/>
        </authorList>
    </citation>
    <scope>NUCLEOTIDE SEQUENCE [LARGE SCALE GENOMIC DNA]</scope>
    <source>
        <strain evidence="6 11">59493</strain>
    </source>
</reference>
<feature type="compositionally biased region" description="Polar residues" evidence="1">
    <location>
        <begin position="68"/>
        <end position="93"/>
    </location>
</feature>
<dbReference type="EMBL" id="JACXTJ010000001">
    <property type="protein sequence ID" value="MBD3720992.1"/>
    <property type="molecule type" value="Genomic_DNA"/>
</dbReference>
<dbReference type="AlphaFoldDB" id="A0A1V7UPM5"/>
<dbReference type="EMBL" id="RDAM01000001">
    <property type="protein sequence ID" value="RRF09004.1"/>
    <property type="molecule type" value="Genomic_DNA"/>
</dbReference>
<dbReference type="Proteomes" id="UP000275975">
    <property type="component" value="Unassembled WGS sequence"/>
</dbReference>
<dbReference type="Proteomes" id="UP000609027">
    <property type="component" value="Unassembled WGS sequence"/>
</dbReference>
<evidence type="ECO:0000256" key="1">
    <source>
        <dbReference type="SAM" id="MobiDB-lite"/>
    </source>
</evidence>
<reference evidence="4" key="4">
    <citation type="submission" date="2020-07" db="EMBL/GenBank/DDBJ databases">
        <title>Clinical and genomic characterization of carbapenemase-producing Enterobacterales causing secondary infections during the COVID-19 crisis at a New York City hospital.</title>
        <authorList>
            <person name="Gomez-Simmonds A."/>
            <person name="Annavajhala M.K."/>
            <person name="Uhlemann A.-C."/>
        </authorList>
    </citation>
    <scope>NUCLEOTIDE SEQUENCE</scope>
    <source>
        <strain evidence="5">KP1826</strain>
        <strain evidence="2">NK1593</strain>
        <strain evidence="3">NK1594</strain>
        <strain evidence="4">NK1607</strain>
    </source>
</reference>
<dbReference type="EMBL" id="JACXSV010000009">
    <property type="protein sequence ID" value="MBD3722785.1"/>
    <property type="molecule type" value="Genomic_DNA"/>
</dbReference>
<dbReference type="RefSeq" id="WP_016197572.1">
    <property type="nucleotide sequence ID" value="NZ_AP022527.1"/>
</dbReference>
<dbReference type="EMBL" id="CP068602">
    <property type="protein sequence ID" value="QQZ69853.1"/>
    <property type="molecule type" value="Genomic_DNA"/>
</dbReference>
<reference evidence="7 9" key="2">
    <citation type="journal article" date="2019" name="Antimicrob. Agents Chemother.">
        <title>Applying Rapid Whole Genome Sequencing to Predict Phenotypic Antimicrobial Susceptibility Testing Results Among Carbapenem-Resistant Klebsiella pneumoniae Clinical Isolates.</title>
        <authorList>
            <person name="Tamma P.D."/>
            <person name="Fan Y."/>
            <person name="Bergman Y."/>
            <person name="Pertea G."/>
            <person name="Kazmi A."/>
            <person name="Lewis S."/>
            <person name="Carroll K.C."/>
            <person name="Schatz M.C."/>
            <person name="Timp W."/>
            <person name="Simner P.J."/>
        </authorList>
    </citation>
    <scope>NUCLEOTIDE SEQUENCE [LARGE SCALE GENOMIC DNA]</scope>
    <source>
        <strain evidence="7 9">KLPN_104</strain>
    </source>
</reference>
<sequence length="93" mass="9486">MLFKRKFTLETDPASWAAGAAVLSAGAGTYSAISSANKKGSVIKPSAQVTQDASVAESDDLLRRRQRQGNQSNVTGASGTAANTSGQKTLLGG</sequence>
<evidence type="ECO:0000313" key="3">
    <source>
        <dbReference type="EMBL" id="MBD3719940.1"/>
    </source>
</evidence>
<evidence type="ECO:0000313" key="8">
    <source>
        <dbReference type="EMBL" id="TYL71797.1"/>
    </source>
</evidence>
<name>A0A1V7UPM5_KLEPN</name>
<reference evidence="7" key="1">
    <citation type="submission" date="2018-10" db="EMBL/GenBank/DDBJ databases">
        <authorList>
            <person name="Fan Y."/>
            <person name="Timp W."/>
            <person name="Bergman Y."/>
            <person name="Tamma P."/>
            <person name="Simner P."/>
        </authorList>
    </citation>
    <scope>NUCLEOTIDE SEQUENCE</scope>
    <source>
        <strain evidence="7">KLPN_104</strain>
    </source>
</reference>
<feature type="region of interest" description="Disordered" evidence="1">
    <location>
        <begin position="65"/>
        <end position="93"/>
    </location>
</feature>
<evidence type="ECO:0000313" key="5">
    <source>
        <dbReference type="EMBL" id="MBD3722785.1"/>
    </source>
</evidence>
<evidence type="ECO:0000313" key="4">
    <source>
        <dbReference type="EMBL" id="MBD3720992.1"/>
    </source>
</evidence>
<dbReference type="Proteomes" id="UP000595568">
    <property type="component" value="Chromosome"/>
</dbReference>
<evidence type="ECO:0000313" key="7">
    <source>
        <dbReference type="EMBL" id="RRF09004.1"/>
    </source>
</evidence>
<organism evidence="4 12">
    <name type="scientific">Klebsiella pneumoniae</name>
    <dbReference type="NCBI Taxonomy" id="573"/>
    <lineage>
        <taxon>Bacteria</taxon>
        <taxon>Pseudomonadati</taxon>
        <taxon>Pseudomonadota</taxon>
        <taxon>Gammaproteobacteria</taxon>
        <taxon>Enterobacterales</taxon>
        <taxon>Enterobacteriaceae</taxon>
        <taxon>Klebsiella/Raoultella group</taxon>
        <taxon>Klebsiella</taxon>
        <taxon>Klebsiella pneumoniae complex</taxon>
    </lineage>
</organism>
<accession>A0A1V7UPM5</accession>
<dbReference type="Proteomes" id="UP000598328">
    <property type="component" value="Unassembled WGS sequence"/>
</dbReference>
<dbReference type="Proteomes" id="UP000657739">
    <property type="component" value="Unassembled WGS sequence"/>
</dbReference>
<dbReference type="EMBL" id="VSSY01000055">
    <property type="protein sequence ID" value="TYL71797.1"/>
    <property type="molecule type" value="Genomic_DNA"/>
</dbReference>
<dbReference type="KEGG" id="kpne:KU54_016795"/>
<evidence type="ECO:0000313" key="10">
    <source>
        <dbReference type="Proteomes" id="UP000322977"/>
    </source>
</evidence>
<gene>
    <name evidence="7" type="ORF">EAO17_23905</name>
    <name evidence="8" type="ORF">FXN67_27905</name>
    <name evidence="5" type="ORF">IE978_21175</name>
    <name evidence="2" type="ORF">IE987_11810</name>
    <name evidence="3" type="ORF">IE988_13345</name>
    <name evidence="4" type="ORF">IE992_08325</name>
    <name evidence="6" type="ORF">JMZ77_16690</name>
</gene>
<evidence type="ECO:0000313" key="12">
    <source>
        <dbReference type="Proteomes" id="UP000609027"/>
    </source>
</evidence>
<evidence type="ECO:0000313" key="2">
    <source>
        <dbReference type="EMBL" id="MBD3708103.1"/>
    </source>
</evidence>
<dbReference type="EMBL" id="JACXTF010000001">
    <property type="protein sequence ID" value="MBD3719940.1"/>
    <property type="molecule type" value="Genomic_DNA"/>
</dbReference>
<dbReference type="EMBL" id="JACXTE010000001">
    <property type="protein sequence ID" value="MBD3708103.1"/>
    <property type="molecule type" value="Genomic_DNA"/>
</dbReference>
<dbReference type="Proteomes" id="UP000622731">
    <property type="component" value="Unassembled WGS sequence"/>
</dbReference>
<evidence type="ECO:0000313" key="9">
    <source>
        <dbReference type="Proteomes" id="UP000275975"/>
    </source>
</evidence>
<evidence type="ECO:0000313" key="11">
    <source>
        <dbReference type="Proteomes" id="UP000595568"/>
    </source>
</evidence>